<name>A0ACB8R3V0_9AGAM</name>
<protein>
    <submittedName>
        <fullName evidence="1">Uncharacterized protein</fullName>
    </submittedName>
</protein>
<accession>A0ACB8R3V0</accession>
<keyword evidence="2" id="KW-1185">Reference proteome</keyword>
<organism evidence="1 2">
    <name type="scientific">Auriscalpium vulgare</name>
    <dbReference type="NCBI Taxonomy" id="40419"/>
    <lineage>
        <taxon>Eukaryota</taxon>
        <taxon>Fungi</taxon>
        <taxon>Dikarya</taxon>
        <taxon>Basidiomycota</taxon>
        <taxon>Agaricomycotina</taxon>
        <taxon>Agaricomycetes</taxon>
        <taxon>Russulales</taxon>
        <taxon>Auriscalpiaceae</taxon>
        <taxon>Auriscalpium</taxon>
    </lineage>
</organism>
<dbReference type="EMBL" id="MU276537">
    <property type="protein sequence ID" value="KAI0038301.1"/>
    <property type="molecule type" value="Genomic_DNA"/>
</dbReference>
<dbReference type="Proteomes" id="UP000814033">
    <property type="component" value="Unassembled WGS sequence"/>
</dbReference>
<proteinExistence type="predicted"/>
<sequence length="943" mass="106417">MHRDEYLDGLLLLEGRGQYAQDSTCRSCRERPATIRCRDCAGFELFCAECTVAFHVRCPFHWTERWNGTFFERSPLSSLGLRLQLCHTPGMKCGSLSPARDDFVVLHTNGVHKVKVDYCGCGLSTGLERRQQFMRSGLWPATVVDPQTAATFACLDTFQQLSLQGKLSGYDFYKSLEILTDGSGLSVPPDRLTAFMTMAREWRHIKMMKRAGRGHDPAGVVGTGPGELAVTCPACPMPDVNLPEGWEAAPPNRSWLYRLMVAVDANFRLKNRLRSSSTRDPGLGTGKAYFVSDEEYETHLAKFRDQDVMSGCSRFSAVAAANLKSSKGLRATGVGGVCCARHGFWRPLGLADLQKGERYCNMDFVFLSSISSAANRALLVSYDIACQWSKNLRTRVADTRFTLPEFIHFMVPKFHIFAHKEECQDDFSSHKEQGAGQTDGESVERGWSVVNGAAPSTKEMGPGGRHDTLDDQCGQSNWRRFTGLLQLLRRQLQVAIQRSEEHGNIYAEFTDSLQAQHPDVLGEWQGTIESWEADPSGKSNPYRKPTSDLTVDDVRLELSRDEHAAVRLDSNTTSEPAVGTFLLQGLRIEAAQLKLRLDRQSDTTANQATLLLDARTAILRQIRRFRLDQELHMPFVTPQIDAAESASSLSSEQPERIKLYLPSDFTAAQRDELCSPTIVSMESKLRYAGMCDALEDVRHQLRFRTYVNTWKIKNVRGQRPNTRARDMQARIEDSVKRAAEAYRKHRAAYQGLSGDGDWQRRFQELKDEHLVGLGERMIHAIDHADEQRLREYVRGRHPGGAASGESSHTVPWVWYSYGEGENGEMEIDLKIEWFKARARSKRWVEEVLLLYEEMRRVVATCMWKSDLWTSRGESGQRPDVSRELQEGLVGYAGKQAVMFSDFSVQFSASWAIVRKAAETFLQTRQEDGRPLIVLSTPIEIDVE</sequence>
<evidence type="ECO:0000313" key="1">
    <source>
        <dbReference type="EMBL" id="KAI0038301.1"/>
    </source>
</evidence>
<gene>
    <name evidence="1" type="ORF">FA95DRAFT_1505875</name>
</gene>
<evidence type="ECO:0000313" key="2">
    <source>
        <dbReference type="Proteomes" id="UP000814033"/>
    </source>
</evidence>
<comment type="caution">
    <text evidence="1">The sequence shown here is derived from an EMBL/GenBank/DDBJ whole genome shotgun (WGS) entry which is preliminary data.</text>
</comment>
<reference evidence="1" key="2">
    <citation type="journal article" date="2022" name="New Phytol.">
        <title>Evolutionary transition to the ectomycorrhizal habit in the genomes of a hyperdiverse lineage of mushroom-forming fungi.</title>
        <authorList>
            <person name="Looney B."/>
            <person name="Miyauchi S."/>
            <person name="Morin E."/>
            <person name="Drula E."/>
            <person name="Courty P.E."/>
            <person name="Kohler A."/>
            <person name="Kuo A."/>
            <person name="LaButti K."/>
            <person name="Pangilinan J."/>
            <person name="Lipzen A."/>
            <person name="Riley R."/>
            <person name="Andreopoulos W."/>
            <person name="He G."/>
            <person name="Johnson J."/>
            <person name="Nolan M."/>
            <person name="Tritt A."/>
            <person name="Barry K.W."/>
            <person name="Grigoriev I.V."/>
            <person name="Nagy L.G."/>
            <person name="Hibbett D."/>
            <person name="Henrissat B."/>
            <person name="Matheny P.B."/>
            <person name="Labbe J."/>
            <person name="Martin F.M."/>
        </authorList>
    </citation>
    <scope>NUCLEOTIDE SEQUENCE</scope>
    <source>
        <strain evidence="1">FP105234-sp</strain>
    </source>
</reference>
<reference evidence="1" key="1">
    <citation type="submission" date="2021-02" db="EMBL/GenBank/DDBJ databases">
        <authorList>
            <consortium name="DOE Joint Genome Institute"/>
            <person name="Ahrendt S."/>
            <person name="Looney B.P."/>
            <person name="Miyauchi S."/>
            <person name="Morin E."/>
            <person name="Drula E."/>
            <person name="Courty P.E."/>
            <person name="Chicoki N."/>
            <person name="Fauchery L."/>
            <person name="Kohler A."/>
            <person name="Kuo A."/>
            <person name="Labutti K."/>
            <person name="Pangilinan J."/>
            <person name="Lipzen A."/>
            <person name="Riley R."/>
            <person name="Andreopoulos W."/>
            <person name="He G."/>
            <person name="Johnson J."/>
            <person name="Barry K.W."/>
            <person name="Grigoriev I.V."/>
            <person name="Nagy L."/>
            <person name="Hibbett D."/>
            <person name="Henrissat B."/>
            <person name="Matheny P.B."/>
            <person name="Labbe J."/>
            <person name="Martin F."/>
        </authorList>
    </citation>
    <scope>NUCLEOTIDE SEQUENCE</scope>
    <source>
        <strain evidence="1">FP105234-sp</strain>
    </source>
</reference>